<dbReference type="InterPro" id="IPR051803">
    <property type="entry name" value="TA_system_RelE-like_toxin"/>
</dbReference>
<name>A0A1M6L4J7_MALRU</name>
<dbReference type="AlphaFoldDB" id="A0A1M6L4J7"/>
<dbReference type="InterPro" id="IPR035093">
    <property type="entry name" value="RelE/ParE_toxin_dom_sf"/>
</dbReference>
<organism evidence="3 4">
    <name type="scientific">Malonomonas rubra DSM 5091</name>
    <dbReference type="NCBI Taxonomy" id="1122189"/>
    <lineage>
        <taxon>Bacteria</taxon>
        <taxon>Pseudomonadati</taxon>
        <taxon>Thermodesulfobacteriota</taxon>
        <taxon>Desulfuromonadia</taxon>
        <taxon>Desulfuromonadales</taxon>
        <taxon>Geopsychrobacteraceae</taxon>
        <taxon>Malonomonas</taxon>
    </lineage>
</organism>
<dbReference type="STRING" id="1122189.SAMN02745165_02864"/>
<comment type="similarity">
    <text evidence="1">Belongs to the RelE toxin family.</text>
</comment>
<evidence type="ECO:0000256" key="2">
    <source>
        <dbReference type="ARBA" id="ARBA00022649"/>
    </source>
</evidence>
<dbReference type="RefSeq" id="WP_072909427.1">
    <property type="nucleotide sequence ID" value="NZ_FQZT01000012.1"/>
</dbReference>
<dbReference type="PANTHER" id="PTHR33755:SF5">
    <property type="entry name" value="TYPE II TOXIN-ANTITOXIN SYSTEM RELE_PARE FAMILY TOXIN"/>
    <property type="match status" value="1"/>
</dbReference>
<dbReference type="InterPro" id="IPR007712">
    <property type="entry name" value="RelE/ParE_toxin"/>
</dbReference>
<evidence type="ECO:0000256" key="1">
    <source>
        <dbReference type="ARBA" id="ARBA00006226"/>
    </source>
</evidence>
<proteinExistence type="inferred from homology"/>
<reference evidence="3 4" key="1">
    <citation type="submission" date="2016-11" db="EMBL/GenBank/DDBJ databases">
        <authorList>
            <person name="Jaros S."/>
            <person name="Januszkiewicz K."/>
            <person name="Wedrychowicz H."/>
        </authorList>
    </citation>
    <scope>NUCLEOTIDE SEQUENCE [LARGE SCALE GENOMIC DNA]</scope>
    <source>
        <strain evidence="3 4">DSM 5091</strain>
    </source>
</reference>
<keyword evidence="2" id="KW-1277">Toxin-antitoxin system</keyword>
<dbReference type="EMBL" id="FQZT01000012">
    <property type="protein sequence ID" value="SHJ66083.1"/>
    <property type="molecule type" value="Genomic_DNA"/>
</dbReference>
<keyword evidence="4" id="KW-1185">Reference proteome</keyword>
<dbReference type="Pfam" id="PF05016">
    <property type="entry name" value="ParE_toxin"/>
    <property type="match status" value="1"/>
</dbReference>
<dbReference type="PANTHER" id="PTHR33755">
    <property type="entry name" value="TOXIN PARE1-RELATED"/>
    <property type="match status" value="1"/>
</dbReference>
<protein>
    <submittedName>
        <fullName evidence="3">Plasmid stabilization system protein ParE</fullName>
    </submittedName>
</protein>
<evidence type="ECO:0000313" key="4">
    <source>
        <dbReference type="Proteomes" id="UP000184171"/>
    </source>
</evidence>
<accession>A0A1M6L4J7</accession>
<sequence length="99" mass="11837">MSKKLVVTFAESAVLDLEDIRDYYQEQHVPEIGERFLREIVALVEELPTHPDRGRMVPEFNQPSLRELIHPPFRIVYRRGEQRIAIVRVWRSERLMKLP</sequence>
<dbReference type="OrthoDB" id="5574284at2"/>
<dbReference type="Proteomes" id="UP000184171">
    <property type="component" value="Unassembled WGS sequence"/>
</dbReference>
<evidence type="ECO:0000313" key="3">
    <source>
        <dbReference type="EMBL" id="SHJ66083.1"/>
    </source>
</evidence>
<gene>
    <name evidence="3" type="ORF">SAMN02745165_02864</name>
</gene>
<dbReference type="Gene3D" id="3.30.2310.20">
    <property type="entry name" value="RelE-like"/>
    <property type="match status" value="1"/>
</dbReference>